<keyword evidence="2" id="KW-0325">Glycoprotein</keyword>
<dbReference type="OMA" id="XGNEAME"/>
<feature type="non-terminal residue" evidence="4">
    <location>
        <position position="194"/>
    </location>
</feature>
<comment type="caution">
    <text evidence="4">The sequence shown here is derived from an EMBL/GenBank/DDBJ whole genome shotgun (WGS) entry which is preliminary data.</text>
</comment>
<evidence type="ECO:0000259" key="3">
    <source>
        <dbReference type="PROSITE" id="PS51233"/>
    </source>
</evidence>
<dbReference type="PANTHER" id="PTHR11339:SF244">
    <property type="entry name" value="IGGFC-BINDING PROTEIN"/>
    <property type="match status" value="1"/>
</dbReference>
<gene>
    <name evidence="4" type="ORF">chiPu_0028360</name>
</gene>
<dbReference type="OrthoDB" id="6236007at2759"/>
<dbReference type="Proteomes" id="UP000287033">
    <property type="component" value="Unassembled WGS sequence"/>
</dbReference>
<feature type="domain" description="VWFD" evidence="3">
    <location>
        <begin position="1"/>
        <end position="103"/>
    </location>
</feature>
<dbReference type="EMBL" id="BEZZ01129999">
    <property type="protein sequence ID" value="GCC44230.1"/>
    <property type="molecule type" value="Genomic_DNA"/>
</dbReference>
<keyword evidence="5" id="KW-1185">Reference proteome</keyword>
<keyword evidence="1" id="KW-1015">Disulfide bond</keyword>
<evidence type="ECO:0000313" key="4">
    <source>
        <dbReference type="EMBL" id="GCC44230.1"/>
    </source>
</evidence>
<evidence type="ECO:0000256" key="2">
    <source>
        <dbReference type="ARBA" id="ARBA00023180"/>
    </source>
</evidence>
<dbReference type="STRING" id="137246.A0A401TNH0"/>
<sequence>VDSVLLPLPVTLLDGSLHVEERGDQAVLESAFGLRVSYDWAWHLTIEVPSSYFGSTCGLCGNFNGNSQDEITFSNGTVVTTVWGWASGWKTDTNEEHSYDACSGYCPECSQDDRQLYQGDGYCGALRTLSESCQDTVDHAPFLRACTDELCLNHGRRNRLCQALSAYTSECQKHAVNITDWRQMMGCRKSVGVC</sequence>
<dbReference type="GO" id="GO:0031012">
    <property type="term" value="C:extracellular matrix"/>
    <property type="evidence" value="ECO:0007669"/>
    <property type="project" value="TreeGrafter"/>
</dbReference>
<dbReference type="PANTHER" id="PTHR11339">
    <property type="entry name" value="EXTRACELLULAR MATRIX GLYCOPROTEIN RELATED"/>
    <property type="match status" value="1"/>
</dbReference>
<dbReference type="InterPro" id="IPR014853">
    <property type="entry name" value="VWF/SSPO/ZAN-like_Cys-rich_dom"/>
</dbReference>
<accession>A0A401TNH0</accession>
<dbReference type="SMART" id="SM00832">
    <property type="entry name" value="C8"/>
    <property type="match status" value="1"/>
</dbReference>
<dbReference type="AlphaFoldDB" id="A0A401TNH0"/>
<reference evidence="4 5" key="1">
    <citation type="journal article" date="2018" name="Nat. Ecol. Evol.">
        <title>Shark genomes provide insights into elasmobranch evolution and the origin of vertebrates.</title>
        <authorList>
            <person name="Hara Y"/>
            <person name="Yamaguchi K"/>
            <person name="Onimaru K"/>
            <person name="Kadota M"/>
            <person name="Koyanagi M"/>
            <person name="Keeley SD"/>
            <person name="Tatsumi K"/>
            <person name="Tanaka K"/>
            <person name="Motone F"/>
            <person name="Kageyama Y"/>
            <person name="Nozu R"/>
            <person name="Adachi N"/>
            <person name="Nishimura O"/>
            <person name="Nakagawa R"/>
            <person name="Tanegashima C"/>
            <person name="Kiyatake I"/>
            <person name="Matsumoto R"/>
            <person name="Murakumo K"/>
            <person name="Nishida K"/>
            <person name="Terakita A"/>
            <person name="Kuratani S"/>
            <person name="Sato K"/>
            <person name="Hyodo S Kuraku.S."/>
        </authorList>
    </citation>
    <scope>NUCLEOTIDE SEQUENCE [LARGE SCALE GENOMIC DNA]</scope>
</reference>
<dbReference type="InterPro" id="IPR050780">
    <property type="entry name" value="Mucin_vWF_Thrombospondin_sf"/>
</dbReference>
<protein>
    <recommendedName>
        <fullName evidence="3">VWFD domain-containing protein</fullName>
    </recommendedName>
</protein>
<evidence type="ECO:0000313" key="5">
    <source>
        <dbReference type="Proteomes" id="UP000287033"/>
    </source>
</evidence>
<dbReference type="PROSITE" id="PS51233">
    <property type="entry name" value="VWFD"/>
    <property type="match status" value="1"/>
</dbReference>
<name>A0A401TNH0_CHIPU</name>
<dbReference type="Pfam" id="PF08742">
    <property type="entry name" value="C8"/>
    <property type="match status" value="1"/>
</dbReference>
<feature type="non-terminal residue" evidence="4">
    <location>
        <position position="1"/>
    </location>
</feature>
<dbReference type="Pfam" id="PF00094">
    <property type="entry name" value="VWD"/>
    <property type="match status" value="1"/>
</dbReference>
<proteinExistence type="predicted"/>
<dbReference type="GO" id="GO:0005615">
    <property type="term" value="C:extracellular space"/>
    <property type="evidence" value="ECO:0007669"/>
    <property type="project" value="TreeGrafter"/>
</dbReference>
<organism evidence="4 5">
    <name type="scientific">Chiloscyllium punctatum</name>
    <name type="common">Brownbanded bambooshark</name>
    <name type="synonym">Hemiscyllium punctatum</name>
    <dbReference type="NCBI Taxonomy" id="137246"/>
    <lineage>
        <taxon>Eukaryota</taxon>
        <taxon>Metazoa</taxon>
        <taxon>Chordata</taxon>
        <taxon>Craniata</taxon>
        <taxon>Vertebrata</taxon>
        <taxon>Chondrichthyes</taxon>
        <taxon>Elasmobranchii</taxon>
        <taxon>Galeomorphii</taxon>
        <taxon>Galeoidea</taxon>
        <taxon>Orectolobiformes</taxon>
        <taxon>Hemiscylliidae</taxon>
        <taxon>Chiloscyllium</taxon>
    </lineage>
</organism>
<dbReference type="InterPro" id="IPR001846">
    <property type="entry name" value="VWF_type-D"/>
</dbReference>
<evidence type="ECO:0000256" key="1">
    <source>
        <dbReference type="ARBA" id="ARBA00023157"/>
    </source>
</evidence>